<evidence type="ECO:0000313" key="2">
    <source>
        <dbReference type="Proteomes" id="UP000694564"/>
    </source>
</evidence>
<dbReference type="OrthoDB" id="9976382at2759"/>
<dbReference type="PANTHER" id="PTHR45850:SF5">
    <property type="entry name" value="SORTING NEXIN-5"/>
    <property type="match status" value="1"/>
</dbReference>
<evidence type="ECO:0000313" key="1">
    <source>
        <dbReference type="Ensembl" id="ENSSVLP00005021847.1"/>
    </source>
</evidence>
<dbReference type="AlphaFoldDB" id="A0A8D2DAE7"/>
<dbReference type="Proteomes" id="UP000694564">
    <property type="component" value="Chromosome 14"/>
</dbReference>
<dbReference type="GO" id="GO:0006907">
    <property type="term" value="P:pinocytosis"/>
    <property type="evidence" value="ECO:0007669"/>
    <property type="project" value="TreeGrafter"/>
</dbReference>
<dbReference type="PANTHER" id="PTHR45850">
    <property type="entry name" value="SORTING NEXIN FAMILY MEMBER"/>
    <property type="match status" value="1"/>
</dbReference>
<dbReference type="Ensembl" id="ENSSVLT00005024329.1">
    <property type="protein sequence ID" value="ENSSVLP00005021847.1"/>
    <property type="gene ID" value="ENSSVLG00005017437.1"/>
</dbReference>
<protein>
    <submittedName>
        <fullName evidence="1">Uncharacterized protein</fullName>
    </submittedName>
</protein>
<keyword evidence="2" id="KW-1185">Reference proteome</keyword>
<reference evidence="1" key="2">
    <citation type="submission" date="2025-09" db="UniProtKB">
        <authorList>
            <consortium name="Ensembl"/>
        </authorList>
    </citation>
    <scope>IDENTIFICATION</scope>
</reference>
<dbReference type="Gene3D" id="3.30.1520.10">
    <property type="entry name" value="Phox-like domain"/>
    <property type="match status" value="1"/>
</dbReference>
<dbReference type="GeneTree" id="ENSGT00940000154632"/>
<dbReference type="GO" id="GO:0035091">
    <property type="term" value="F:phosphatidylinositol binding"/>
    <property type="evidence" value="ECO:0007669"/>
    <property type="project" value="InterPro"/>
</dbReference>
<dbReference type="InterPro" id="IPR036871">
    <property type="entry name" value="PX_dom_sf"/>
</dbReference>
<dbReference type="GO" id="GO:0005768">
    <property type="term" value="C:endosome"/>
    <property type="evidence" value="ECO:0007669"/>
    <property type="project" value="TreeGrafter"/>
</dbReference>
<accession>A0A8D2DAE7</accession>
<organism evidence="1 2">
    <name type="scientific">Sciurus vulgaris</name>
    <name type="common">Eurasian red squirrel</name>
    <dbReference type="NCBI Taxonomy" id="55149"/>
    <lineage>
        <taxon>Eukaryota</taxon>
        <taxon>Metazoa</taxon>
        <taxon>Chordata</taxon>
        <taxon>Craniata</taxon>
        <taxon>Vertebrata</taxon>
        <taxon>Euteleostomi</taxon>
        <taxon>Mammalia</taxon>
        <taxon>Eutheria</taxon>
        <taxon>Euarchontoglires</taxon>
        <taxon>Glires</taxon>
        <taxon>Rodentia</taxon>
        <taxon>Sciuromorpha</taxon>
        <taxon>Sciuridae</taxon>
        <taxon>Sciurinae</taxon>
        <taxon>Sciurini</taxon>
        <taxon>Sciurus</taxon>
    </lineage>
</organism>
<dbReference type="GO" id="GO:0042147">
    <property type="term" value="P:retrograde transport, endosome to Golgi"/>
    <property type="evidence" value="ECO:0007669"/>
    <property type="project" value="TreeGrafter"/>
</dbReference>
<dbReference type="GO" id="GO:0034452">
    <property type="term" value="F:dynactin binding"/>
    <property type="evidence" value="ECO:0007669"/>
    <property type="project" value="TreeGrafter"/>
</dbReference>
<name>A0A8D2DAE7_SCIVU</name>
<sequence>KAKGLSDNSPTDCKLRSVSVDLNVDPSLQIDIPDALGDRDKVKFTTCTKTTQSTFQSPEFSVTRPHENFAYYSPCSYRTRFRWSLRKDAETWRG</sequence>
<reference evidence="1" key="1">
    <citation type="submission" date="2025-08" db="UniProtKB">
        <authorList>
            <consortium name="Ensembl"/>
        </authorList>
    </citation>
    <scope>IDENTIFICATION</scope>
</reference>
<proteinExistence type="predicted"/>
<dbReference type="GO" id="GO:0005829">
    <property type="term" value="C:cytosol"/>
    <property type="evidence" value="ECO:0007669"/>
    <property type="project" value="GOC"/>
</dbReference>